<name>A0AAF1A5N4_BIFAD</name>
<dbReference type="Proteomes" id="UP000193179">
    <property type="component" value="Chromosome"/>
</dbReference>
<dbReference type="PANTHER" id="PTHR33295:SF20">
    <property type="entry name" value="ATPASE"/>
    <property type="match status" value="1"/>
</dbReference>
<reference evidence="1" key="1">
    <citation type="journal article" date="2016" name="Sci. Rep.">
        <title>Evaluation of genetic diversity among strains of the human gut commensal Bifidobacterium adolescentis.</title>
        <authorList>
            <person name="Duranti S."/>
            <person name="Milani C."/>
            <person name="Lugli G.A."/>
            <person name="Mancabelli L."/>
            <person name="Turroni F."/>
            <person name="Ferrario C."/>
            <person name="Mangifesta M."/>
            <person name="Viappiani A."/>
            <person name="Sanchez B."/>
            <person name="Margolles A."/>
            <person name="van Sinderen D."/>
            <person name="Ventura M."/>
        </authorList>
    </citation>
    <scope>NUCLEOTIDE SEQUENCE</scope>
    <source>
        <strain evidence="1">703B</strain>
    </source>
</reference>
<dbReference type="RefSeq" id="WP_233430046.1">
    <property type="nucleotide sequence ID" value="NZ_CP133648.1"/>
</dbReference>
<dbReference type="PANTHER" id="PTHR33295">
    <property type="entry name" value="ATPASE"/>
    <property type="match status" value="1"/>
</dbReference>
<evidence type="ECO:0008006" key="3">
    <source>
        <dbReference type="Google" id="ProtNLM"/>
    </source>
</evidence>
<reference evidence="1" key="2">
    <citation type="submission" date="2023-09" db="EMBL/GenBank/DDBJ databases">
        <title>Ecological and genomic based identification of the Bifidobacterium adolescentis prototype of the healthy human gut microbiota.</title>
        <authorList>
            <person name="Lugli G.A."/>
            <person name="Argentini C."/>
            <person name="Tarracchini C."/>
            <person name="Fontana F."/>
            <person name="Alessandri G."/>
            <person name="Mancabelli L."/>
            <person name="Milani C."/>
            <person name="Turroni F."/>
            <person name="Ventura M."/>
        </authorList>
    </citation>
    <scope>NUCLEOTIDE SEQUENCE</scope>
    <source>
        <strain evidence="1">703B</strain>
    </source>
</reference>
<protein>
    <recommendedName>
        <fullName evidence="3">ATPase</fullName>
    </recommendedName>
</protein>
<dbReference type="EMBL" id="CP133648">
    <property type="protein sequence ID" value="WNE85238.1"/>
    <property type="molecule type" value="Genomic_DNA"/>
</dbReference>
<gene>
    <name evidence="1" type="ORF">B0703_09720</name>
</gene>
<sequence length="106" mass="12337">MSYGPALENALYVHLRSKGYEVSVGIIGKLECDFIVRKRERYAYVQVSMSVQDPNVEEREFRPFTKLADGYPKYLFSLDQLPMQRDGVRHLNLMEFLRTDGDLDLS</sequence>
<accession>A0AAF1A5N4</accession>
<evidence type="ECO:0000313" key="1">
    <source>
        <dbReference type="EMBL" id="WNE85238.1"/>
    </source>
</evidence>
<dbReference type="AlphaFoldDB" id="A0AAF1A5N4"/>
<evidence type="ECO:0000313" key="2">
    <source>
        <dbReference type="Proteomes" id="UP000193179"/>
    </source>
</evidence>
<proteinExistence type="predicted"/>
<organism evidence="1 2">
    <name type="scientific">Bifidobacterium adolescentis</name>
    <dbReference type="NCBI Taxonomy" id="1680"/>
    <lineage>
        <taxon>Bacteria</taxon>
        <taxon>Bacillati</taxon>
        <taxon>Actinomycetota</taxon>
        <taxon>Actinomycetes</taxon>
        <taxon>Bifidobacteriales</taxon>
        <taxon>Bifidobacteriaceae</taxon>
        <taxon>Bifidobacterium</taxon>
    </lineage>
</organism>